<keyword evidence="5" id="KW-1185">Reference proteome</keyword>
<dbReference type="RefSeq" id="WP_157005441.1">
    <property type="nucleotide sequence ID" value="NZ_JYJA01000030.1"/>
</dbReference>
<evidence type="ECO:0000256" key="2">
    <source>
        <dbReference type="SAM" id="Phobius"/>
    </source>
</evidence>
<keyword evidence="2" id="KW-0812">Transmembrane</keyword>
<sequence length="141" mass="14280">MRHRYGHLASGVLAVISASVLLATPASADEVGIEGGTVSVTVQIDPLECVTGCGGGSLPGTDLPATGMVGIEPLLWIAIALLVAGAVFALKARTARQGRALAPSASSTAYAVDSGERAPMGEDPSADEPSVRRRSERGDRA</sequence>
<evidence type="ECO:0000313" key="4">
    <source>
        <dbReference type="EMBL" id="KJL43651.1"/>
    </source>
</evidence>
<dbReference type="Proteomes" id="UP000034098">
    <property type="component" value="Unassembled WGS sequence"/>
</dbReference>
<organism evidence="4 5">
    <name type="scientific">Microbacterium trichothecenolyticum</name>
    <name type="common">Aureobacterium trichothecenolyticum</name>
    <dbReference type="NCBI Taxonomy" id="69370"/>
    <lineage>
        <taxon>Bacteria</taxon>
        <taxon>Bacillati</taxon>
        <taxon>Actinomycetota</taxon>
        <taxon>Actinomycetes</taxon>
        <taxon>Micrococcales</taxon>
        <taxon>Microbacteriaceae</taxon>
        <taxon>Microbacterium</taxon>
    </lineage>
</organism>
<feature type="region of interest" description="Disordered" evidence="1">
    <location>
        <begin position="96"/>
        <end position="141"/>
    </location>
</feature>
<dbReference type="AlphaFoldDB" id="A0A0M2HG07"/>
<gene>
    <name evidence="4" type="ORF">RS82_01347</name>
</gene>
<proteinExistence type="predicted"/>
<evidence type="ECO:0000313" key="5">
    <source>
        <dbReference type="Proteomes" id="UP000034098"/>
    </source>
</evidence>
<feature type="signal peptide" evidence="3">
    <location>
        <begin position="1"/>
        <end position="28"/>
    </location>
</feature>
<comment type="caution">
    <text evidence="4">The sequence shown here is derived from an EMBL/GenBank/DDBJ whole genome shotgun (WGS) entry which is preliminary data.</text>
</comment>
<dbReference type="EMBL" id="JYJA01000030">
    <property type="protein sequence ID" value="KJL43651.1"/>
    <property type="molecule type" value="Genomic_DNA"/>
</dbReference>
<evidence type="ECO:0000256" key="3">
    <source>
        <dbReference type="SAM" id="SignalP"/>
    </source>
</evidence>
<reference evidence="4 5" key="1">
    <citation type="submission" date="2015-02" db="EMBL/GenBank/DDBJ databases">
        <title>Draft genome sequences of ten Microbacterium spp. with emphasis on heavy metal contaminated environments.</title>
        <authorList>
            <person name="Corretto E."/>
        </authorList>
    </citation>
    <scope>NUCLEOTIDE SEQUENCE [LARGE SCALE GENOMIC DNA]</scope>
    <source>
        <strain evidence="4 5">DSM 8608</strain>
    </source>
</reference>
<keyword evidence="2" id="KW-0472">Membrane</keyword>
<protein>
    <recommendedName>
        <fullName evidence="6">LPXTG-motif cell wall-anchored protein</fullName>
    </recommendedName>
</protein>
<keyword evidence="2" id="KW-1133">Transmembrane helix</keyword>
<evidence type="ECO:0008006" key="6">
    <source>
        <dbReference type="Google" id="ProtNLM"/>
    </source>
</evidence>
<accession>A0A0M2HG07</accession>
<feature type="transmembrane region" description="Helical" evidence="2">
    <location>
        <begin position="73"/>
        <end position="90"/>
    </location>
</feature>
<feature type="chain" id="PRO_5018291112" description="LPXTG-motif cell wall-anchored protein" evidence="3">
    <location>
        <begin position="29"/>
        <end position="141"/>
    </location>
</feature>
<feature type="compositionally biased region" description="Basic and acidic residues" evidence="1">
    <location>
        <begin position="129"/>
        <end position="141"/>
    </location>
</feature>
<name>A0A0M2HG07_MICTR</name>
<evidence type="ECO:0000256" key="1">
    <source>
        <dbReference type="SAM" id="MobiDB-lite"/>
    </source>
</evidence>
<dbReference type="PATRIC" id="fig|69370.6.peg.1384"/>
<keyword evidence="3" id="KW-0732">Signal</keyword>